<dbReference type="Pfam" id="PF03963">
    <property type="entry name" value="FlgD"/>
    <property type="match status" value="1"/>
</dbReference>
<accession>A0A928KUV6</accession>
<organism evidence="5 6">
    <name type="scientific">Faecalispora sporosphaeroides</name>
    <dbReference type="NCBI Taxonomy" id="1549"/>
    <lineage>
        <taxon>Bacteria</taxon>
        <taxon>Bacillati</taxon>
        <taxon>Bacillota</taxon>
        <taxon>Clostridia</taxon>
        <taxon>Eubacteriales</taxon>
        <taxon>Oscillospiraceae</taxon>
        <taxon>Faecalispora</taxon>
    </lineage>
</organism>
<dbReference type="GO" id="GO:0044781">
    <property type="term" value="P:bacterial-type flagellum organization"/>
    <property type="evidence" value="ECO:0007669"/>
    <property type="project" value="UniProtKB-UniRule"/>
</dbReference>
<evidence type="ECO:0000256" key="1">
    <source>
        <dbReference type="ARBA" id="ARBA00010577"/>
    </source>
</evidence>
<dbReference type="Proteomes" id="UP000754750">
    <property type="component" value="Unassembled WGS sequence"/>
</dbReference>
<gene>
    <name evidence="5" type="ORF">E7512_03520</name>
</gene>
<feature type="region of interest" description="Disordered" evidence="4">
    <location>
        <begin position="198"/>
        <end position="229"/>
    </location>
</feature>
<dbReference type="AlphaFoldDB" id="A0A928KUV6"/>
<proteinExistence type="inferred from homology"/>
<evidence type="ECO:0000256" key="4">
    <source>
        <dbReference type="SAM" id="MobiDB-lite"/>
    </source>
</evidence>
<evidence type="ECO:0000256" key="2">
    <source>
        <dbReference type="ARBA" id="ARBA00022795"/>
    </source>
</evidence>
<dbReference type="InterPro" id="IPR005648">
    <property type="entry name" value="FlgD"/>
</dbReference>
<reference evidence="5" key="1">
    <citation type="submission" date="2019-04" db="EMBL/GenBank/DDBJ databases">
        <title>Evolution of Biomass-Degrading Anaerobic Consortia Revealed by Metagenomics.</title>
        <authorList>
            <person name="Peng X."/>
        </authorList>
    </citation>
    <scope>NUCLEOTIDE SEQUENCE</scope>
    <source>
        <strain evidence="5">SIG551</strain>
    </source>
</reference>
<comment type="function">
    <text evidence="3">Required for flagellar hook formation. May act as a scaffolding protein.</text>
</comment>
<evidence type="ECO:0000313" key="6">
    <source>
        <dbReference type="Proteomes" id="UP000754750"/>
    </source>
</evidence>
<protein>
    <recommendedName>
        <fullName evidence="3">Basal-body rod modification protein FlgD</fullName>
    </recommendedName>
</protein>
<keyword evidence="2 3" id="KW-1005">Bacterial flagellum biogenesis</keyword>
<dbReference type="RefSeq" id="WP_326839995.1">
    <property type="nucleotide sequence ID" value="NZ_SVNY01000002.1"/>
</dbReference>
<comment type="caution">
    <text evidence="5">The sequence shown here is derived from an EMBL/GenBank/DDBJ whole genome shotgun (WGS) entry which is preliminary data.</text>
</comment>
<dbReference type="EMBL" id="SVNY01000002">
    <property type="protein sequence ID" value="MBE6832641.1"/>
    <property type="molecule type" value="Genomic_DNA"/>
</dbReference>
<evidence type="ECO:0000256" key="3">
    <source>
        <dbReference type="RuleBase" id="RU362076"/>
    </source>
</evidence>
<feature type="compositionally biased region" description="Basic and acidic residues" evidence="4">
    <location>
        <begin position="205"/>
        <end position="216"/>
    </location>
</feature>
<comment type="similarity">
    <text evidence="1 3">Belongs to the FlgD family.</text>
</comment>
<sequence>MDISQINSYSGASTQRSSAKSSSSLSIEQFLSLLAAQLSNQDVLNPTQDTEFVAQMAQFTSLQALENLNQYAGYQYGSSLIGKKVSVAKYDTTGKYVSDIGIVSQADFSSGDTTVTVNGRSYGLSNIMEVVNDASYESYQYAASLVGKKVQVSGYDKDGRVVENTGTVTSCSFASGEAMVVVDGQKYTLSAVRQVLTQDADPADSGDKTSGDKPPDTDSSGSANPAAKG</sequence>
<name>A0A928KUV6_9FIRM</name>
<evidence type="ECO:0000313" key="5">
    <source>
        <dbReference type="EMBL" id="MBE6832641.1"/>
    </source>
</evidence>